<evidence type="ECO:0000256" key="4">
    <source>
        <dbReference type="PROSITE-ProRule" id="PRU00134"/>
    </source>
</evidence>
<dbReference type="PROSITE" id="PS50865">
    <property type="entry name" value="ZF_MYND_2"/>
    <property type="match status" value="1"/>
</dbReference>
<evidence type="ECO:0000259" key="5">
    <source>
        <dbReference type="PROSITE" id="PS50865"/>
    </source>
</evidence>
<dbReference type="AlphaFoldDB" id="C7ZHU1"/>
<keyword evidence="1" id="KW-0479">Metal-binding</keyword>
<evidence type="ECO:0000256" key="1">
    <source>
        <dbReference type="ARBA" id="ARBA00022723"/>
    </source>
</evidence>
<gene>
    <name evidence="6" type="ORF">NECHADRAFT_81300</name>
</gene>
<dbReference type="Proteomes" id="UP000005206">
    <property type="component" value="Chromosome 6"/>
</dbReference>
<evidence type="ECO:0000313" key="7">
    <source>
        <dbReference type="Proteomes" id="UP000005206"/>
    </source>
</evidence>
<reference evidence="6 7" key="1">
    <citation type="journal article" date="2009" name="PLoS Genet.">
        <title>The genome of Nectria haematococca: contribution of supernumerary chromosomes to gene expansion.</title>
        <authorList>
            <person name="Coleman J.J."/>
            <person name="Rounsley S.D."/>
            <person name="Rodriguez-Carres M."/>
            <person name="Kuo A."/>
            <person name="Wasmann C.C."/>
            <person name="Grimwood J."/>
            <person name="Schmutz J."/>
            <person name="Taga M."/>
            <person name="White G.J."/>
            <person name="Zhou S."/>
            <person name="Schwartz D.C."/>
            <person name="Freitag M."/>
            <person name="Ma L.J."/>
            <person name="Danchin E.G."/>
            <person name="Henrissat B."/>
            <person name="Coutinho P.M."/>
            <person name="Nelson D.R."/>
            <person name="Straney D."/>
            <person name="Napoli C.A."/>
            <person name="Barker B.M."/>
            <person name="Gribskov M."/>
            <person name="Rep M."/>
            <person name="Kroken S."/>
            <person name="Molnar I."/>
            <person name="Rensing C."/>
            <person name="Kennell J.C."/>
            <person name="Zamora J."/>
            <person name="Farman M.L."/>
            <person name="Selker E.U."/>
            <person name="Salamov A."/>
            <person name="Shapiro H."/>
            <person name="Pangilinan J."/>
            <person name="Lindquist E."/>
            <person name="Lamers C."/>
            <person name="Grigoriev I.V."/>
            <person name="Geiser D.M."/>
            <person name="Covert S.F."/>
            <person name="Temporini E."/>
            <person name="Vanetten H.D."/>
        </authorList>
    </citation>
    <scope>NUCLEOTIDE SEQUENCE [LARGE SCALE GENOMIC DNA]</scope>
    <source>
        <strain evidence="7">ATCC MYA-4622 / CBS 123669 / FGSC 9596 / NRRL 45880 / 77-13-4</strain>
    </source>
</reference>
<dbReference type="Gene3D" id="6.10.140.2220">
    <property type="match status" value="1"/>
</dbReference>
<dbReference type="OrthoDB" id="432970at2759"/>
<evidence type="ECO:0000256" key="2">
    <source>
        <dbReference type="ARBA" id="ARBA00022771"/>
    </source>
</evidence>
<protein>
    <recommendedName>
        <fullName evidence="5">MYND-type domain-containing protein</fullName>
    </recommendedName>
</protein>
<dbReference type="RefSeq" id="XP_003042287.1">
    <property type="nucleotide sequence ID" value="XM_003042241.1"/>
</dbReference>
<dbReference type="STRING" id="660122.C7ZHU1"/>
<dbReference type="HOGENOM" id="CLU_966722_0_0_1"/>
<keyword evidence="7" id="KW-1185">Reference proteome</keyword>
<dbReference type="GO" id="GO:0008270">
    <property type="term" value="F:zinc ion binding"/>
    <property type="evidence" value="ECO:0007669"/>
    <property type="project" value="UniProtKB-KW"/>
</dbReference>
<dbReference type="VEuPathDB" id="FungiDB:NECHADRAFT_81300"/>
<sequence length="288" mass="32460">MLMVGSGACLWREMKVEARERAGDVFVFAKAENFVCVGDYRRACPFIDADSLSSDGLLRSYLDDAEYFGQVIDDIARELLAYAEGDEDRTFTIWRPLVEDRNLVAEMLGNGLLDAILEEIVTRYISSPCTLGAGRYTYILAVVAAMKVGAIIAPVHFEFAKAFTPHLVSPFHQLQVLTACEEYKNNGKRWVFEAMYARTISRHRTRSPRGDPRLGNGLGHSVDELPTRHCCSKTCITCGSPKPRMVCKGCRIFRYCSKGCLEHDRKLHKETCPARPYDGSFGAQWYME</sequence>
<dbReference type="KEGG" id="nhe:NECHADRAFT_81300"/>
<evidence type="ECO:0000256" key="3">
    <source>
        <dbReference type="ARBA" id="ARBA00022833"/>
    </source>
</evidence>
<dbReference type="SUPFAM" id="SSF144232">
    <property type="entry name" value="HIT/MYND zinc finger-like"/>
    <property type="match status" value="1"/>
</dbReference>
<organism evidence="6 7">
    <name type="scientific">Fusarium vanettenii (strain ATCC MYA-4622 / CBS 123669 / FGSC 9596 / NRRL 45880 / 77-13-4)</name>
    <name type="common">Fusarium solani subsp. pisi</name>
    <dbReference type="NCBI Taxonomy" id="660122"/>
    <lineage>
        <taxon>Eukaryota</taxon>
        <taxon>Fungi</taxon>
        <taxon>Dikarya</taxon>
        <taxon>Ascomycota</taxon>
        <taxon>Pezizomycotina</taxon>
        <taxon>Sordariomycetes</taxon>
        <taxon>Hypocreomycetidae</taxon>
        <taxon>Hypocreales</taxon>
        <taxon>Nectriaceae</taxon>
        <taxon>Fusarium</taxon>
        <taxon>Fusarium solani species complex</taxon>
        <taxon>Fusarium vanettenii</taxon>
    </lineage>
</organism>
<proteinExistence type="predicted"/>
<dbReference type="InterPro" id="IPR002893">
    <property type="entry name" value="Znf_MYND"/>
</dbReference>
<keyword evidence="2 4" id="KW-0863">Zinc-finger</keyword>
<feature type="domain" description="MYND-type" evidence="5">
    <location>
        <begin position="235"/>
        <end position="272"/>
    </location>
</feature>
<dbReference type="InParanoid" id="C7ZHU1"/>
<dbReference type="EMBL" id="GG698928">
    <property type="protein sequence ID" value="EEU36574.1"/>
    <property type="molecule type" value="Genomic_DNA"/>
</dbReference>
<accession>C7ZHU1</accession>
<dbReference type="Pfam" id="PF01753">
    <property type="entry name" value="zf-MYND"/>
    <property type="match status" value="1"/>
</dbReference>
<evidence type="ECO:0000313" key="6">
    <source>
        <dbReference type="EMBL" id="EEU36574.1"/>
    </source>
</evidence>
<name>C7ZHU1_FUSV7</name>
<dbReference type="GeneID" id="9669391"/>
<keyword evidence="3" id="KW-0862">Zinc</keyword>